<protein>
    <recommendedName>
        <fullName evidence="3">N-acetyltransferase domain-containing protein</fullName>
    </recommendedName>
</protein>
<dbReference type="GeneID" id="17307395"/>
<proteinExistence type="predicted"/>
<evidence type="ECO:0000256" key="1">
    <source>
        <dbReference type="ARBA" id="ARBA00022679"/>
    </source>
</evidence>
<dbReference type="SUPFAM" id="SSF55729">
    <property type="entry name" value="Acyl-CoA N-acyltransferases (Nat)"/>
    <property type="match status" value="1"/>
</dbReference>
<dbReference type="EMBL" id="JH992977">
    <property type="protein sequence ID" value="EKX50869.1"/>
    <property type="molecule type" value="Genomic_DNA"/>
</dbReference>
<reference evidence="4 6" key="1">
    <citation type="journal article" date="2012" name="Nature">
        <title>Algal genomes reveal evolutionary mosaicism and the fate of nucleomorphs.</title>
        <authorList>
            <consortium name="DOE Joint Genome Institute"/>
            <person name="Curtis B.A."/>
            <person name="Tanifuji G."/>
            <person name="Burki F."/>
            <person name="Gruber A."/>
            <person name="Irimia M."/>
            <person name="Maruyama S."/>
            <person name="Arias M.C."/>
            <person name="Ball S.G."/>
            <person name="Gile G.H."/>
            <person name="Hirakawa Y."/>
            <person name="Hopkins J.F."/>
            <person name="Kuo A."/>
            <person name="Rensing S.A."/>
            <person name="Schmutz J."/>
            <person name="Symeonidi A."/>
            <person name="Elias M."/>
            <person name="Eveleigh R.J."/>
            <person name="Herman E.K."/>
            <person name="Klute M.J."/>
            <person name="Nakayama T."/>
            <person name="Obornik M."/>
            <person name="Reyes-Prieto A."/>
            <person name="Armbrust E.V."/>
            <person name="Aves S.J."/>
            <person name="Beiko R.G."/>
            <person name="Coutinho P."/>
            <person name="Dacks J.B."/>
            <person name="Durnford D.G."/>
            <person name="Fast N.M."/>
            <person name="Green B.R."/>
            <person name="Grisdale C.J."/>
            <person name="Hempel F."/>
            <person name="Henrissat B."/>
            <person name="Hoppner M.P."/>
            <person name="Ishida K."/>
            <person name="Kim E."/>
            <person name="Koreny L."/>
            <person name="Kroth P.G."/>
            <person name="Liu Y."/>
            <person name="Malik S.B."/>
            <person name="Maier U.G."/>
            <person name="McRose D."/>
            <person name="Mock T."/>
            <person name="Neilson J.A."/>
            <person name="Onodera N.T."/>
            <person name="Poole A.M."/>
            <person name="Pritham E.J."/>
            <person name="Richards T.A."/>
            <person name="Rocap G."/>
            <person name="Roy S.W."/>
            <person name="Sarai C."/>
            <person name="Schaack S."/>
            <person name="Shirato S."/>
            <person name="Slamovits C.H."/>
            <person name="Spencer D.F."/>
            <person name="Suzuki S."/>
            <person name="Worden A.Z."/>
            <person name="Zauner S."/>
            <person name="Barry K."/>
            <person name="Bell C."/>
            <person name="Bharti A.K."/>
            <person name="Crow J.A."/>
            <person name="Grimwood J."/>
            <person name="Kramer R."/>
            <person name="Lindquist E."/>
            <person name="Lucas S."/>
            <person name="Salamov A."/>
            <person name="McFadden G.I."/>
            <person name="Lane C.E."/>
            <person name="Keeling P.J."/>
            <person name="Gray M.W."/>
            <person name="Grigoriev I.V."/>
            <person name="Archibald J.M."/>
        </authorList>
    </citation>
    <scope>NUCLEOTIDE SEQUENCE</scope>
    <source>
        <strain evidence="4 6">CCMP2712</strain>
    </source>
</reference>
<dbReference type="Pfam" id="PF13508">
    <property type="entry name" value="Acetyltransf_7"/>
    <property type="match status" value="1"/>
</dbReference>
<dbReference type="PROSITE" id="PS51186">
    <property type="entry name" value="GNAT"/>
    <property type="match status" value="1"/>
</dbReference>
<organism evidence="4">
    <name type="scientific">Guillardia theta (strain CCMP2712)</name>
    <name type="common">Cryptophyte</name>
    <dbReference type="NCBI Taxonomy" id="905079"/>
    <lineage>
        <taxon>Eukaryota</taxon>
        <taxon>Cryptophyceae</taxon>
        <taxon>Pyrenomonadales</taxon>
        <taxon>Geminigeraceae</taxon>
        <taxon>Guillardia</taxon>
    </lineage>
</organism>
<evidence type="ECO:0000259" key="3">
    <source>
        <dbReference type="PROSITE" id="PS51186"/>
    </source>
</evidence>
<keyword evidence="2" id="KW-0732">Signal</keyword>
<dbReference type="AlphaFoldDB" id="L1JRG4"/>
<keyword evidence="1" id="KW-0808">Transferase</keyword>
<gene>
    <name evidence="4" type="ORF">GUITHDRAFT_134970</name>
</gene>
<evidence type="ECO:0000313" key="4">
    <source>
        <dbReference type="EMBL" id="EKX50869.1"/>
    </source>
</evidence>
<accession>L1JRG4</accession>
<evidence type="ECO:0000256" key="2">
    <source>
        <dbReference type="SAM" id="SignalP"/>
    </source>
</evidence>
<dbReference type="HOGENOM" id="CLU_913500_0_0_1"/>
<dbReference type="PANTHER" id="PTHR13947">
    <property type="entry name" value="GNAT FAMILY N-ACETYLTRANSFERASE"/>
    <property type="match status" value="1"/>
</dbReference>
<feature type="domain" description="N-acetyltransferase" evidence="3">
    <location>
        <begin position="109"/>
        <end position="298"/>
    </location>
</feature>
<feature type="signal peptide" evidence="2">
    <location>
        <begin position="1"/>
        <end position="30"/>
    </location>
</feature>
<dbReference type="PaxDb" id="55529-EKX50869"/>
<dbReference type="InterPro" id="IPR050769">
    <property type="entry name" value="NAT_camello-type"/>
</dbReference>
<dbReference type="InterPro" id="IPR000182">
    <property type="entry name" value="GNAT_dom"/>
</dbReference>
<sequence length="305" mass="33940">MARRVRGGAGAGLSLLHLVCFLFILPHALPFTLSPPSLTAPSTLSISRLNGFHGRNNLPARSRARICSNICSAARWSPAQSLGKLGELLVGKPTEVEELKRNEVTFRNLDYLDLSTGGNGKLQAVAALCTRGMFGSEVGALWVYQNFAAKYAPDAGRKSVIIVAETPDQTVVGCVGMELMLLSERGMSWWNDPSSVTKLRPYVSDLVVDSDYQRMGLGQQLLQRCETFVQTEWADEVDAMKPLERLDYALDKVFLKVSLDNTKAMNLYKKMGYRECARAPEELLIPTHDHYIEWPVLNLYLCKQL</sequence>
<dbReference type="RefSeq" id="XP_005837849.1">
    <property type="nucleotide sequence ID" value="XM_005837792.1"/>
</dbReference>
<reference evidence="5" key="3">
    <citation type="submission" date="2016-03" db="UniProtKB">
        <authorList>
            <consortium name="EnsemblProtists"/>
        </authorList>
    </citation>
    <scope>IDENTIFICATION</scope>
</reference>
<dbReference type="Gene3D" id="3.40.630.30">
    <property type="match status" value="1"/>
</dbReference>
<reference evidence="6" key="2">
    <citation type="submission" date="2012-11" db="EMBL/GenBank/DDBJ databases">
        <authorList>
            <person name="Kuo A."/>
            <person name="Curtis B.A."/>
            <person name="Tanifuji G."/>
            <person name="Burki F."/>
            <person name="Gruber A."/>
            <person name="Irimia M."/>
            <person name="Maruyama S."/>
            <person name="Arias M.C."/>
            <person name="Ball S.G."/>
            <person name="Gile G.H."/>
            <person name="Hirakawa Y."/>
            <person name="Hopkins J.F."/>
            <person name="Rensing S.A."/>
            <person name="Schmutz J."/>
            <person name="Symeonidi A."/>
            <person name="Elias M."/>
            <person name="Eveleigh R.J."/>
            <person name="Herman E.K."/>
            <person name="Klute M.J."/>
            <person name="Nakayama T."/>
            <person name="Obornik M."/>
            <person name="Reyes-Prieto A."/>
            <person name="Armbrust E.V."/>
            <person name="Aves S.J."/>
            <person name="Beiko R.G."/>
            <person name="Coutinho P."/>
            <person name="Dacks J.B."/>
            <person name="Durnford D.G."/>
            <person name="Fast N.M."/>
            <person name="Green B.R."/>
            <person name="Grisdale C."/>
            <person name="Hempe F."/>
            <person name="Henrissat B."/>
            <person name="Hoppner M.P."/>
            <person name="Ishida K.-I."/>
            <person name="Kim E."/>
            <person name="Koreny L."/>
            <person name="Kroth P.G."/>
            <person name="Liu Y."/>
            <person name="Malik S.-B."/>
            <person name="Maier U.G."/>
            <person name="McRose D."/>
            <person name="Mock T."/>
            <person name="Neilson J.A."/>
            <person name="Onodera N.T."/>
            <person name="Poole A.M."/>
            <person name="Pritham E.J."/>
            <person name="Richards T.A."/>
            <person name="Rocap G."/>
            <person name="Roy S.W."/>
            <person name="Sarai C."/>
            <person name="Schaack S."/>
            <person name="Shirato S."/>
            <person name="Slamovits C.H."/>
            <person name="Spencer D.F."/>
            <person name="Suzuki S."/>
            <person name="Worden A.Z."/>
            <person name="Zauner S."/>
            <person name="Barry K."/>
            <person name="Bell C."/>
            <person name="Bharti A.K."/>
            <person name="Crow J.A."/>
            <person name="Grimwood J."/>
            <person name="Kramer R."/>
            <person name="Lindquist E."/>
            <person name="Lucas S."/>
            <person name="Salamov A."/>
            <person name="McFadden G.I."/>
            <person name="Lane C.E."/>
            <person name="Keeling P.J."/>
            <person name="Gray M.W."/>
            <person name="Grigoriev I.V."/>
            <person name="Archibald J.M."/>
        </authorList>
    </citation>
    <scope>NUCLEOTIDE SEQUENCE</scope>
    <source>
        <strain evidence="6">CCMP2712</strain>
    </source>
</reference>
<dbReference type="GO" id="GO:0008080">
    <property type="term" value="F:N-acetyltransferase activity"/>
    <property type="evidence" value="ECO:0007669"/>
    <property type="project" value="InterPro"/>
</dbReference>
<dbReference type="EnsemblProtists" id="EKX50869">
    <property type="protein sequence ID" value="EKX50869"/>
    <property type="gene ID" value="GUITHDRAFT_134970"/>
</dbReference>
<keyword evidence="6" id="KW-1185">Reference proteome</keyword>
<evidence type="ECO:0000313" key="5">
    <source>
        <dbReference type="EnsemblProtists" id="EKX50869"/>
    </source>
</evidence>
<feature type="chain" id="PRO_5008771672" description="N-acetyltransferase domain-containing protein" evidence="2">
    <location>
        <begin position="31"/>
        <end position="305"/>
    </location>
</feature>
<dbReference type="KEGG" id="gtt:GUITHDRAFT_134970"/>
<name>L1JRG4_GUITC</name>
<dbReference type="InterPro" id="IPR016181">
    <property type="entry name" value="Acyl_CoA_acyltransferase"/>
</dbReference>
<dbReference type="Proteomes" id="UP000011087">
    <property type="component" value="Unassembled WGS sequence"/>
</dbReference>
<dbReference type="CDD" id="cd04301">
    <property type="entry name" value="NAT_SF"/>
    <property type="match status" value="1"/>
</dbReference>
<evidence type="ECO:0000313" key="6">
    <source>
        <dbReference type="Proteomes" id="UP000011087"/>
    </source>
</evidence>
<dbReference type="OrthoDB" id="10586672at2759"/>
<dbReference type="PANTHER" id="PTHR13947:SF37">
    <property type="entry name" value="LD18367P"/>
    <property type="match status" value="1"/>
</dbReference>